<evidence type="ECO:0000256" key="2">
    <source>
        <dbReference type="ARBA" id="ARBA00022452"/>
    </source>
</evidence>
<evidence type="ECO:0000313" key="7">
    <source>
        <dbReference type="EMBL" id="NOE18696.1"/>
    </source>
</evidence>
<dbReference type="Gene3D" id="3.10.20.310">
    <property type="entry name" value="membrane protein fhac"/>
    <property type="match status" value="1"/>
</dbReference>
<keyword evidence="3" id="KW-0472">Membrane</keyword>
<protein>
    <submittedName>
        <fullName evidence="7">BamA/TamA family outer membrane protein</fullName>
    </submittedName>
</protein>
<feature type="domain" description="POTRA" evidence="6">
    <location>
        <begin position="204"/>
        <end position="269"/>
    </location>
</feature>
<accession>A0AA90Z0W7</accession>
<dbReference type="Pfam" id="PF01103">
    <property type="entry name" value="Omp85"/>
    <property type="match status" value="1"/>
</dbReference>
<evidence type="ECO:0000313" key="8">
    <source>
        <dbReference type="Proteomes" id="UP000597886"/>
    </source>
</evidence>
<dbReference type="GO" id="GO:0019867">
    <property type="term" value="C:outer membrane"/>
    <property type="evidence" value="ECO:0007669"/>
    <property type="project" value="InterPro"/>
</dbReference>
<evidence type="ECO:0000259" key="5">
    <source>
        <dbReference type="Pfam" id="PF01103"/>
    </source>
</evidence>
<comment type="caution">
    <text evidence="7">The sequence shown here is derived from an EMBL/GenBank/DDBJ whole genome shotgun (WGS) entry which is preliminary data.</text>
</comment>
<evidence type="ECO:0000256" key="1">
    <source>
        <dbReference type="ARBA" id="ARBA00004370"/>
    </source>
</evidence>
<gene>
    <name evidence="7" type="ORF">GS634_11260</name>
</gene>
<dbReference type="InterPro" id="IPR039910">
    <property type="entry name" value="D15-like"/>
</dbReference>
<evidence type="ECO:0000259" key="6">
    <source>
        <dbReference type="Pfam" id="PF07244"/>
    </source>
</evidence>
<dbReference type="Pfam" id="PF07244">
    <property type="entry name" value="POTRA"/>
    <property type="match status" value="1"/>
</dbReference>
<feature type="chain" id="PRO_5041693783" evidence="4">
    <location>
        <begin position="28"/>
        <end position="602"/>
    </location>
</feature>
<evidence type="ECO:0000256" key="3">
    <source>
        <dbReference type="ARBA" id="ARBA00023136"/>
    </source>
</evidence>
<feature type="domain" description="Bacterial surface antigen (D15)" evidence="5">
    <location>
        <begin position="294"/>
        <end position="602"/>
    </location>
</feature>
<dbReference type="Gene3D" id="2.40.160.50">
    <property type="entry name" value="membrane protein fhac: a member of the omp85/tpsb transporter family"/>
    <property type="match status" value="1"/>
</dbReference>
<dbReference type="RefSeq" id="WP_171330089.1">
    <property type="nucleotide sequence ID" value="NZ_WVRA01000003.1"/>
</dbReference>
<dbReference type="PANTHER" id="PTHR12815">
    <property type="entry name" value="SORTING AND ASSEMBLY MACHINERY SAMM50 PROTEIN FAMILY MEMBER"/>
    <property type="match status" value="1"/>
</dbReference>
<dbReference type="InterPro" id="IPR000184">
    <property type="entry name" value="Bac_surfAg_D15"/>
</dbReference>
<keyword evidence="4" id="KW-0732">Signal</keyword>
<dbReference type="PANTHER" id="PTHR12815:SF42">
    <property type="entry name" value="BACTERIAL SURFACE ANTIGEN (D15) DOMAIN-CONTAINING PROTEIN"/>
    <property type="match status" value="1"/>
</dbReference>
<keyword evidence="2" id="KW-1134">Transmembrane beta strand</keyword>
<keyword evidence="2" id="KW-0812">Transmembrane</keyword>
<sequence length="602" mass="64827">MQRSKRQCRLGRWLMATVVTLAPTTLAALETSLSAPGASKELVERLKETSSVTTAEERGLDTPLEILSAALSDYRTIVQILYDEGYFSPVVSIKLDGQEAAELSSLTVPSQINRAAITVETGPSFKFGTATVQPLAPETELPEDFAPGKLATTGAIQQASSAGVQGWRDAGHAKAGIAGQTIIARHAQARLDAQIDLDPGRRLTFGKMFIKGNSDVRHRSIEKIAGFPSGEVYSPEKIQKVGTRLRRTGTFNVVSLQERETPNPDGTLDFDATFEDLPKRRLTFGVELASRDGVDVTATWTHRNMFRRAERLRFEVAVRNIGGAEDIDGRIGLRLDQPDRLGPDDNTFWSALLERRNTENYNVTVASLAYGARRTFSDNLYAEASAGFQLSDADDAYGTGRKFRYFILPFRSEWDQRDSKVSATRGFYLDSQVMPFVGISGTDTGLRLFFDGRAYTSLGTGGRIVLAGRAQLGSVIGPPADGVTPDFLFFSGGAGTVRGQPYESLGIPVGTGIAGGKSFIGLSGEIRGKVTDSLSLVGFYDYGVVDTSSFVGSGAQEDHSGAGIGVRYDLGGFGPLRLDLAYPVSGPTGDGLQFYIGIGQAF</sequence>
<dbReference type="Proteomes" id="UP000597886">
    <property type="component" value="Unassembled WGS sequence"/>
</dbReference>
<dbReference type="AlphaFoldDB" id="A0AA90Z0W7"/>
<dbReference type="EMBL" id="WVRA01000003">
    <property type="protein sequence ID" value="NOE18696.1"/>
    <property type="molecule type" value="Genomic_DNA"/>
</dbReference>
<feature type="signal peptide" evidence="4">
    <location>
        <begin position="1"/>
        <end position="27"/>
    </location>
</feature>
<proteinExistence type="predicted"/>
<evidence type="ECO:0000256" key="4">
    <source>
        <dbReference type="SAM" id="SignalP"/>
    </source>
</evidence>
<name>A0AA90Z0W7_9RHOB</name>
<organism evidence="7 8">
    <name type="scientific">Ruegeria atlantica</name>
    <dbReference type="NCBI Taxonomy" id="81569"/>
    <lineage>
        <taxon>Bacteria</taxon>
        <taxon>Pseudomonadati</taxon>
        <taxon>Pseudomonadota</taxon>
        <taxon>Alphaproteobacteria</taxon>
        <taxon>Rhodobacterales</taxon>
        <taxon>Roseobacteraceae</taxon>
        <taxon>Ruegeria</taxon>
    </lineage>
</organism>
<reference evidence="7" key="1">
    <citation type="submission" date="2019-12" db="EMBL/GenBank/DDBJ databases">
        <title>Ruegeria JWLKs population differentiation of coral mucus and skeleton niches.</title>
        <authorList>
            <person name="Luo D."/>
        </authorList>
    </citation>
    <scope>NUCLEOTIDE SEQUENCE</scope>
    <source>
        <strain evidence="7">HKCCD6181</strain>
    </source>
</reference>
<comment type="subcellular location">
    <subcellularLocation>
        <location evidence="1">Membrane</location>
    </subcellularLocation>
</comment>
<dbReference type="InterPro" id="IPR010827">
    <property type="entry name" value="BamA/TamA_POTRA"/>
</dbReference>